<proteinExistence type="predicted"/>
<accession>A0A0E9SFJ7</accession>
<evidence type="ECO:0000313" key="2">
    <source>
        <dbReference type="EMBL" id="JAH40022.1"/>
    </source>
</evidence>
<evidence type="ECO:0000256" key="1">
    <source>
        <dbReference type="SAM" id="MobiDB-lite"/>
    </source>
</evidence>
<reference evidence="2" key="1">
    <citation type="submission" date="2014-11" db="EMBL/GenBank/DDBJ databases">
        <authorList>
            <person name="Amaro Gonzalez C."/>
        </authorList>
    </citation>
    <scope>NUCLEOTIDE SEQUENCE</scope>
</reference>
<protein>
    <submittedName>
        <fullName evidence="2">Uncharacterized protein</fullName>
    </submittedName>
</protein>
<organism evidence="2">
    <name type="scientific">Anguilla anguilla</name>
    <name type="common">European freshwater eel</name>
    <name type="synonym">Muraena anguilla</name>
    <dbReference type="NCBI Taxonomy" id="7936"/>
    <lineage>
        <taxon>Eukaryota</taxon>
        <taxon>Metazoa</taxon>
        <taxon>Chordata</taxon>
        <taxon>Craniata</taxon>
        <taxon>Vertebrata</taxon>
        <taxon>Euteleostomi</taxon>
        <taxon>Actinopterygii</taxon>
        <taxon>Neopterygii</taxon>
        <taxon>Teleostei</taxon>
        <taxon>Anguilliformes</taxon>
        <taxon>Anguillidae</taxon>
        <taxon>Anguilla</taxon>
    </lineage>
</organism>
<sequence>MKREERIGRYRHMGEDRGEREGEEMKGRYRQ</sequence>
<reference evidence="2" key="2">
    <citation type="journal article" date="2015" name="Fish Shellfish Immunol.">
        <title>Early steps in the European eel (Anguilla anguilla)-Vibrio vulnificus interaction in the gills: Role of the RtxA13 toxin.</title>
        <authorList>
            <person name="Callol A."/>
            <person name="Pajuelo D."/>
            <person name="Ebbesson L."/>
            <person name="Teles M."/>
            <person name="MacKenzie S."/>
            <person name="Amaro C."/>
        </authorList>
    </citation>
    <scope>NUCLEOTIDE SEQUENCE</scope>
</reference>
<dbReference type="AlphaFoldDB" id="A0A0E9SFJ7"/>
<name>A0A0E9SFJ7_ANGAN</name>
<feature type="region of interest" description="Disordered" evidence="1">
    <location>
        <begin position="1"/>
        <end position="31"/>
    </location>
</feature>
<dbReference type="EMBL" id="GBXM01068555">
    <property type="protein sequence ID" value="JAH40022.1"/>
    <property type="molecule type" value="Transcribed_RNA"/>
</dbReference>